<accession>A0ABD6C605</accession>
<name>A0ABD6C605_9EURY</name>
<evidence type="ECO:0000313" key="6">
    <source>
        <dbReference type="Proteomes" id="UP001597119"/>
    </source>
</evidence>
<dbReference type="PANTHER" id="PTHR42953:SF3">
    <property type="entry name" value="HIGH-AFFINITY ZINC UPTAKE SYSTEM PROTEIN ZNUA"/>
    <property type="match status" value="1"/>
</dbReference>
<organism evidence="5 6">
    <name type="scientific">Halorientalis brevis</name>
    <dbReference type="NCBI Taxonomy" id="1126241"/>
    <lineage>
        <taxon>Archaea</taxon>
        <taxon>Methanobacteriati</taxon>
        <taxon>Methanobacteriota</taxon>
        <taxon>Stenosarchaea group</taxon>
        <taxon>Halobacteria</taxon>
        <taxon>Halobacteriales</taxon>
        <taxon>Haloarculaceae</taxon>
        <taxon>Halorientalis</taxon>
    </lineage>
</organism>
<evidence type="ECO:0000256" key="3">
    <source>
        <dbReference type="ARBA" id="ARBA00022729"/>
    </source>
</evidence>
<evidence type="ECO:0000256" key="4">
    <source>
        <dbReference type="SAM" id="MobiDB-lite"/>
    </source>
</evidence>
<feature type="compositionally biased region" description="Basic and acidic residues" evidence="4">
    <location>
        <begin position="126"/>
        <end position="165"/>
    </location>
</feature>
<dbReference type="Gene3D" id="3.40.50.1980">
    <property type="entry name" value="Nitrogenase molybdenum iron protein domain"/>
    <property type="match status" value="2"/>
</dbReference>
<dbReference type="InterPro" id="IPR006311">
    <property type="entry name" value="TAT_signal"/>
</dbReference>
<dbReference type="PANTHER" id="PTHR42953">
    <property type="entry name" value="HIGH-AFFINITY ZINC UPTAKE SYSTEM PROTEIN ZNUA-RELATED"/>
    <property type="match status" value="1"/>
</dbReference>
<dbReference type="RefSeq" id="WP_247377764.1">
    <property type="nucleotide sequence ID" value="NZ_JALLGV010000004.1"/>
</dbReference>
<keyword evidence="6" id="KW-1185">Reference proteome</keyword>
<comment type="caution">
    <text evidence="5">The sequence shown here is derived from an EMBL/GenBank/DDBJ whole genome shotgun (WGS) entry which is preliminary data.</text>
</comment>
<evidence type="ECO:0000256" key="1">
    <source>
        <dbReference type="ARBA" id="ARBA00011028"/>
    </source>
</evidence>
<dbReference type="Proteomes" id="UP001597119">
    <property type="component" value="Unassembled WGS sequence"/>
</dbReference>
<dbReference type="AlphaFoldDB" id="A0ABD6C605"/>
<evidence type="ECO:0000313" key="5">
    <source>
        <dbReference type="EMBL" id="MFD1585440.1"/>
    </source>
</evidence>
<dbReference type="SUPFAM" id="SSF53807">
    <property type="entry name" value="Helical backbone' metal receptor"/>
    <property type="match status" value="1"/>
</dbReference>
<dbReference type="PROSITE" id="PS51318">
    <property type="entry name" value="TAT"/>
    <property type="match status" value="1"/>
</dbReference>
<dbReference type="Pfam" id="PF01297">
    <property type="entry name" value="ZnuA"/>
    <property type="match status" value="1"/>
</dbReference>
<dbReference type="InterPro" id="IPR006127">
    <property type="entry name" value="ZnuA-like"/>
</dbReference>
<keyword evidence="2" id="KW-0813">Transport</keyword>
<feature type="region of interest" description="Disordered" evidence="4">
    <location>
        <begin position="126"/>
        <end position="172"/>
    </location>
</feature>
<protein>
    <submittedName>
        <fullName evidence="5">Metal ABC transporter substrate-binding protein</fullName>
    </submittedName>
</protein>
<dbReference type="EMBL" id="JBHUDJ010000001">
    <property type="protein sequence ID" value="MFD1585440.1"/>
    <property type="molecule type" value="Genomic_DNA"/>
</dbReference>
<dbReference type="InterPro" id="IPR050492">
    <property type="entry name" value="Bact_metal-bind_prot9"/>
</dbReference>
<proteinExistence type="inferred from homology"/>
<comment type="similarity">
    <text evidence="1">Belongs to the bacterial solute-binding protein 9 family.</text>
</comment>
<keyword evidence="3" id="KW-0732">Signal</keyword>
<gene>
    <name evidence="5" type="ORF">ACFR9U_00475</name>
</gene>
<dbReference type="PROSITE" id="PS51257">
    <property type="entry name" value="PROKAR_LIPOPROTEIN"/>
    <property type="match status" value="1"/>
</dbReference>
<evidence type="ECO:0000256" key="2">
    <source>
        <dbReference type="ARBA" id="ARBA00022448"/>
    </source>
</evidence>
<reference evidence="5 6" key="1">
    <citation type="journal article" date="2019" name="Int. J. Syst. Evol. Microbiol.">
        <title>The Global Catalogue of Microorganisms (GCM) 10K type strain sequencing project: providing services to taxonomists for standard genome sequencing and annotation.</title>
        <authorList>
            <consortium name="The Broad Institute Genomics Platform"/>
            <consortium name="The Broad Institute Genome Sequencing Center for Infectious Disease"/>
            <person name="Wu L."/>
            <person name="Ma J."/>
        </authorList>
    </citation>
    <scope>NUCLEOTIDE SEQUENCE [LARGE SCALE GENOMIC DNA]</scope>
    <source>
        <strain evidence="5 6">CGMCC 1.12125</strain>
    </source>
</reference>
<sequence>MPTHTRREIISAGIALGAAGTLAGCLSGESSQTGTTAQASFHVFGDFASKVAGETATAETLVPLGQHGHGWEPGPRVQGDVLDADLFVHGMEGFQPWADDIVTSIESDDAAVRSISAAEGIDLHEPGAHQDHEEDGHDDHQETDGHGGHETETAHEESDGHDHSGGADPHFWLDPMRAKQAVDNVRAGFVAVDRDNADAYAENAERYRAALDDLHETFQQRLEPATKSTIFVAGHDAFGYLGERYGFQVETLTGLSPDDTPTPRDIRAAQEIIATHDVEYVCADPLESQQAAEQLVAETDASEVLPLTSIPGQTEAWDEDGWGYVEIMENLNLPTLEAALDAK</sequence>